<keyword evidence="6 12" id="KW-1133">Transmembrane helix</keyword>
<feature type="transmembrane region" description="Helical" evidence="12">
    <location>
        <begin position="244"/>
        <end position="265"/>
    </location>
</feature>
<feature type="domain" description="G-protein coupled receptors family 1 profile" evidence="14">
    <location>
        <begin position="43"/>
        <end position="294"/>
    </location>
</feature>
<dbReference type="Proteomes" id="UP000504628">
    <property type="component" value="Chromosome 6"/>
</dbReference>
<dbReference type="InterPro" id="IPR000725">
    <property type="entry name" value="Olfact_rcpt"/>
</dbReference>
<dbReference type="PROSITE" id="PS50262">
    <property type="entry name" value="G_PROTEIN_RECEP_F1_2"/>
    <property type="match status" value="1"/>
</dbReference>
<reference evidence="16" key="1">
    <citation type="submission" date="2025-08" db="UniProtKB">
        <authorList>
            <consortium name="RefSeq"/>
        </authorList>
    </citation>
    <scope>IDENTIFICATION</scope>
    <source>
        <tissue evidence="16">Muscle</tissue>
    </source>
</reference>
<evidence type="ECO:0000256" key="9">
    <source>
        <dbReference type="ARBA" id="ARBA00023170"/>
    </source>
</evidence>
<evidence type="ECO:0000256" key="8">
    <source>
        <dbReference type="ARBA" id="ARBA00023136"/>
    </source>
</evidence>
<feature type="transmembrane region" description="Helical" evidence="12">
    <location>
        <begin position="94"/>
        <end position="122"/>
    </location>
</feature>
<dbReference type="GeneID" id="114500474"/>
<dbReference type="FunFam" id="1.20.1070.10:FF:000002">
    <property type="entry name" value="Olfactory receptor"/>
    <property type="match status" value="1"/>
</dbReference>
<keyword evidence="8 12" id="KW-0472">Membrane</keyword>
<dbReference type="PANTHER" id="PTHR26450">
    <property type="entry name" value="OLFACTORY RECEPTOR 56B1-RELATED"/>
    <property type="match status" value="1"/>
</dbReference>
<sequence length="316" mass="35498">MSSFPNITSSSLIFFLTGVPGLEATQAWISIPFCCCYITALSGNGVILFVIITESSLHEPMYYFLTMLSTTDLGLCISTLVTMLGIFWFNARQITFYACVVQTFFIQLFTVMESSVLLAMAFDRFIAICNPLRYNTILTESRIIKVWFAILVRGTVILMPLVLLLKKLSFCQSYVLHHSYCFHPDIIQLSCSDNKINSILGLFALIVTAGVDSIFILLSYILIIKTILSIAPPEERHKAFSTCISHIGAVAIFYIPLISLCFVHRFGKKAPPYVHNLMANVYLLIPPVMNPIIYSVKTKQICRAIKKVLFPRASEV</sequence>
<dbReference type="InterPro" id="IPR050402">
    <property type="entry name" value="OR51/52/56-like"/>
</dbReference>
<feature type="transmembrane region" description="Helical" evidence="12">
    <location>
        <begin position="63"/>
        <end position="88"/>
    </location>
</feature>
<dbReference type="GO" id="GO:0004984">
    <property type="term" value="F:olfactory receptor activity"/>
    <property type="evidence" value="ECO:0007669"/>
    <property type="project" value="InterPro"/>
</dbReference>
<dbReference type="PRINTS" id="PR00237">
    <property type="entry name" value="GPCRRHODOPSN"/>
</dbReference>
<dbReference type="AlphaFoldDB" id="A0A6J2LZ08"/>
<dbReference type="Pfam" id="PF13853">
    <property type="entry name" value="7tm_4"/>
    <property type="match status" value="1"/>
</dbReference>
<feature type="transmembrane region" description="Helical" evidence="12">
    <location>
        <begin position="277"/>
        <end position="296"/>
    </location>
</feature>
<keyword evidence="15" id="KW-1185">Reference proteome</keyword>
<comment type="subcellular location">
    <subcellularLocation>
        <location evidence="12">Cell membrane</location>
        <topology evidence="12">Multi-pass membrane protein</topology>
    </subcellularLocation>
    <subcellularLocation>
        <location evidence="2">Membrane</location>
        <topology evidence="2">Multi-pass membrane protein</topology>
    </subcellularLocation>
</comment>
<accession>A0A6J2LZ08</accession>
<organism evidence="15 16">
    <name type="scientific">Phyllostomus discolor</name>
    <name type="common">pale spear-nosed bat</name>
    <dbReference type="NCBI Taxonomy" id="89673"/>
    <lineage>
        <taxon>Eukaryota</taxon>
        <taxon>Metazoa</taxon>
        <taxon>Chordata</taxon>
        <taxon>Craniata</taxon>
        <taxon>Vertebrata</taxon>
        <taxon>Euteleostomi</taxon>
        <taxon>Mammalia</taxon>
        <taxon>Eutheria</taxon>
        <taxon>Laurasiatheria</taxon>
        <taxon>Chiroptera</taxon>
        <taxon>Yangochiroptera</taxon>
        <taxon>Phyllostomidae</taxon>
        <taxon>Phyllostominae</taxon>
        <taxon>Phyllostomus</taxon>
    </lineage>
</organism>
<evidence type="ECO:0000256" key="6">
    <source>
        <dbReference type="ARBA" id="ARBA00022989"/>
    </source>
</evidence>
<dbReference type="GO" id="GO:0004930">
    <property type="term" value="F:G protein-coupled receptor activity"/>
    <property type="evidence" value="ECO:0007669"/>
    <property type="project" value="UniProtKB-KW"/>
</dbReference>
<evidence type="ECO:0000256" key="13">
    <source>
        <dbReference type="SAM" id="SignalP"/>
    </source>
</evidence>
<evidence type="ECO:0000256" key="1">
    <source>
        <dbReference type="ARBA" id="ARBA00003929"/>
    </source>
</evidence>
<keyword evidence="9 11" id="KW-0675">Receptor</keyword>
<feature type="transmembrane region" description="Helical" evidence="12">
    <location>
        <begin position="199"/>
        <end position="223"/>
    </location>
</feature>
<evidence type="ECO:0000256" key="2">
    <source>
        <dbReference type="ARBA" id="ARBA00004141"/>
    </source>
</evidence>
<gene>
    <name evidence="16" type="primary">LOC114500474</name>
</gene>
<evidence type="ECO:0000256" key="4">
    <source>
        <dbReference type="ARBA" id="ARBA00022692"/>
    </source>
</evidence>
<feature type="transmembrane region" description="Helical" evidence="12">
    <location>
        <begin position="143"/>
        <end position="165"/>
    </location>
</feature>
<keyword evidence="5 12" id="KW-0552">Olfaction</keyword>
<evidence type="ECO:0000256" key="3">
    <source>
        <dbReference type="ARBA" id="ARBA00022606"/>
    </source>
</evidence>
<dbReference type="SUPFAM" id="SSF81321">
    <property type="entry name" value="Family A G protein-coupled receptor-like"/>
    <property type="match status" value="1"/>
</dbReference>
<evidence type="ECO:0000256" key="10">
    <source>
        <dbReference type="ARBA" id="ARBA00023224"/>
    </source>
</evidence>
<protein>
    <recommendedName>
        <fullName evidence="12">Olfactory receptor</fullName>
    </recommendedName>
</protein>
<evidence type="ECO:0000313" key="15">
    <source>
        <dbReference type="Proteomes" id="UP000504628"/>
    </source>
</evidence>
<dbReference type="InParanoid" id="A0A6J2LZ08"/>
<dbReference type="GO" id="GO:0005886">
    <property type="term" value="C:plasma membrane"/>
    <property type="evidence" value="ECO:0007669"/>
    <property type="project" value="UniProtKB-SubCell"/>
</dbReference>
<dbReference type="CDD" id="cd15222">
    <property type="entry name" value="7tmA_OR51-like"/>
    <property type="match status" value="1"/>
</dbReference>
<keyword evidence="10 11" id="KW-0807">Transducer</keyword>
<comment type="similarity">
    <text evidence="11">Belongs to the G-protein coupled receptor 1 family.</text>
</comment>
<keyword evidence="12" id="KW-1003">Cell membrane</keyword>
<dbReference type="PROSITE" id="PS00237">
    <property type="entry name" value="G_PROTEIN_RECEP_F1_1"/>
    <property type="match status" value="1"/>
</dbReference>
<evidence type="ECO:0000256" key="12">
    <source>
        <dbReference type="RuleBase" id="RU363047"/>
    </source>
</evidence>
<dbReference type="GO" id="GO:0071396">
    <property type="term" value="P:cellular response to lipid"/>
    <property type="evidence" value="ECO:0007669"/>
    <property type="project" value="UniProtKB-ARBA"/>
</dbReference>
<dbReference type="InterPro" id="IPR000276">
    <property type="entry name" value="GPCR_Rhodpsn"/>
</dbReference>
<dbReference type="PANTHER" id="PTHR26450:SF195">
    <property type="entry name" value="OLFACTORY RECEPTOR"/>
    <property type="match status" value="1"/>
</dbReference>
<evidence type="ECO:0000256" key="11">
    <source>
        <dbReference type="RuleBase" id="RU000688"/>
    </source>
</evidence>
<feature type="signal peptide" evidence="13">
    <location>
        <begin position="1"/>
        <end position="24"/>
    </location>
</feature>
<evidence type="ECO:0000259" key="14">
    <source>
        <dbReference type="PROSITE" id="PS50262"/>
    </source>
</evidence>
<dbReference type="OrthoDB" id="9730862at2759"/>
<dbReference type="PRINTS" id="PR00245">
    <property type="entry name" value="OLFACTORYR"/>
</dbReference>
<keyword evidence="3 12" id="KW-0716">Sensory transduction</keyword>
<keyword evidence="7 11" id="KW-0297">G-protein coupled receptor</keyword>
<keyword evidence="13" id="KW-0732">Signal</keyword>
<feature type="transmembrane region" description="Helical" evidence="12">
    <location>
        <begin position="27"/>
        <end position="51"/>
    </location>
</feature>
<dbReference type="Gene3D" id="1.20.1070.10">
    <property type="entry name" value="Rhodopsin 7-helix transmembrane proteins"/>
    <property type="match status" value="1"/>
</dbReference>
<evidence type="ECO:0000256" key="5">
    <source>
        <dbReference type="ARBA" id="ARBA00022725"/>
    </source>
</evidence>
<proteinExistence type="inferred from homology"/>
<evidence type="ECO:0000256" key="7">
    <source>
        <dbReference type="ARBA" id="ARBA00023040"/>
    </source>
</evidence>
<feature type="chain" id="PRO_5026919769" description="Olfactory receptor" evidence="13">
    <location>
        <begin position="25"/>
        <end position="316"/>
    </location>
</feature>
<keyword evidence="4 11" id="KW-0812">Transmembrane</keyword>
<evidence type="ECO:0000313" key="16">
    <source>
        <dbReference type="RefSeq" id="XP_028372977.1"/>
    </source>
</evidence>
<dbReference type="KEGG" id="pdic:114500474"/>
<dbReference type="InterPro" id="IPR017452">
    <property type="entry name" value="GPCR_Rhodpsn_7TM"/>
</dbReference>
<name>A0A6J2LZ08_9CHIR</name>
<comment type="function">
    <text evidence="1">Putative odorant or sperm cell receptor.</text>
</comment>
<dbReference type="RefSeq" id="XP_028372977.1">
    <property type="nucleotide sequence ID" value="XM_028517176.2"/>
</dbReference>